<dbReference type="PANTHER" id="PTHR12121">
    <property type="entry name" value="CARBON CATABOLITE REPRESSOR PROTEIN 4"/>
    <property type="match status" value="1"/>
</dbReference>
<evidence type="ECO:0000313" key="3">
    <source>
        <dbReference type="EMBL" id="KAK3537757.1"/>
    </source>
</evidence>
<feature type="compositionally biased region" description="Basic and acidic residues" evidence="1">
    <location>
        <begin position="127"/>
        <end position="142"/>
    </location>
</feature>
<evidence type="ECO:0000313" key="4">
    <source>
        <dbReference type="Proteomes" id="UP001274896"/>
    </source>
</evidence>
<evidence type="ECO:0000259" key="2">
    <source>
        <dbReference type="Pfam" id="PF03372"/>
    </source>
</evidence>
<feature type="non-terminal residue" evidence="3">
    <location>
        <position position="748"/>
    </location>
</feature>
<dbReference type="Proteomes" id="UP001274896">
    <property type="component" value="Unassembled WGS sequence"/>
</dbReference>
<gene>
    <name evidence="3" type="ORF">QTP70_017859</name>
</gene>
<name>A0AAE0QZF8_9TELE</name>
<protein>
    <recommendedName>
        <fullName evidence="2">Endonuclease/exonuclease/phosphatase domain-containing protein</fullName>
    </recommendedName>
</protein>
<evidence type="ECO:0000256" key="1">
    <source>
        <dbReference type="SAM" id="MobiDB-lite"/>
    </source>
</evidence>
<dbReference type="AlphaFoldDB" id="A0AAE0QZF8"/>
<dbReference type="PANTHER" id="PTHR12121:SF28">
    <property type="entry name" value="PROTEIN ANGEL HOMOLOG 1"/>
    <property type="match status" value="1"/>
</dbReference>
<feature type="domain" description="Endonuclease/exonuclease/phosphatase" evidence="2">
    <location>
        <begin position="345"/>
        <end position="705"/>
    </location>
</feature>
<sequence>MIGSLIYYGLYPLTQLFIRLSESYWKRHLVIINGKAVCDGGAGSYRRLNEQQTALLDQWCNAGTKASETPTHTRQERSEPEGLVESRSPLKIRKVVVEQKSEMERDPNPESVMEKEVVSVPEWTAVDDSKSKSSSDEERERFQGMVTETGAGGFSCLLGSSEAAPSSTLPHSGSDNPDLLKSPQELQTCTNRNESFEPTADGAEESENDGSKVVPVQLTSGLFTCENVYGDDLGTRGSEAQVSHGSVVYDLSALLADNDAQTFTNHTWLHPEATGWHFPVGVGLSDAFHYPLQFPGTSYYHGFQESSNFEAMWRVWEDLCKTSSPCISPNTTCVDPGSKFEFTVMSYNILAQDLLEANLELYAHRSEYVLAWENRLQNILKELQTWEPEIICLQEVQENHFHEQIYPVLIEMGYECVYKRRTGTKTDGCAVCYNTKLFTPLSVRLLEFQRHQCELLDRDNVGIVLLLQPNTTHGEGIRFRPICVANTHLLFNPRRGDVKLAQLAIVLAEIDSIVRQYKVKGQECEIILCGDFNSLPNTPLYQLIVTGQLYYHGLPIWMVSGQEDLSYKTHHRRLYAPLWPNSLNISDNCRYYDVCEPQSKESGQQSSQNTHKWKLQYNHDFLRQLRYCPAACLRPPDLELIPGVTDNTPTLEETQPFLPRHFRNTICHGFDLRSVYNQNIPGSEYCAVTTLHAHGAAMVDYIFYSTTRGHAKGCDAYQDILDMLPTLWEQFGDDPFLFQYDCTPVHKA</sequence>
<reference evidence="3" key="1">
    <citation type="submission" date="2023-06" db="EMBL/GenBank/DDBJ databases">
        <title>Male Hemibagrus guttatus genome.</title>
        <authorList>
            <person name="Bian C."/>
        </authorList>
    </citation>
    <scope>NUCLEOTIDE SEQUENCE</scope>
    <source>
        <strain evidence="3">Male_cb2023</strain>
        <tissue evidence="3">Muscle</tissue>
    </source>
</reference>
<dbReference type="InterPro" id="IPR005135">
    <property type="entry name" value="Endo/exonuclease/phosphatase"/>
</dbReference>
<dbReference type="Gene3D" id="3.60.10.10">
    <property type="entry name" value="Endonuclease/exonuclease/phosphatase"/>
    <property type="match status" value="1"/>
</dbReference>
<dbReference type="SUPFAM" id="SSF56219">
    <property type="entry name" value="DNase I-like"/>
    <property type="match status" value="1"/>
</dbReference>
<keyword evidence="4" id="KW-1185">Reference proteome</keyword>
<proteinExistence type="predicted"/>
<dbReference type="GO" id="GO:0000175">
    <property type="term" value="F:3'-5'-RNA exonuclease activity"/>
    <property type="evidence" value="ECO:0007669"/>
    <property type="project" value="TreeGrafter"/>
</dbReference>
<feature type="compositionally biased region" description="Basic and acidic residues" evidence="1">
    <location>
        <begin position="99"/>
        <end position="117"/>
    </location>
</feature>
<feature type="region of interest" description="Disordered" evidence="1">
    <location>
        <begin position="99"/>
        <end position="142"/>
    </location>
</feature>
<dbReference type="Pfam" id="PF03372">
    <property type="entry name" value="Exo_endo_phos"/>
    <property type="match status" value="1"/>
</dbReference>
<comment type="caution">
    <text evidence="3">The sequence shown here is derived from an EMBL/GenBank/DDBJ whole genome shotgun (WGS) entry which is preliminary data.</text>
</comment>
<feature type="compositionally biased region" description="Basic and acidic residues" evidence="1">
    <location>
        <begin position="71"/>
        <end position="80"/>
    </location>
</feature>
<feature type="region of interest" description="Disordered" evidence="1">
    <location>
        <begin position="65"/>
        <end position="85"/>
    </location>
</feature>
<dbReference type="EMBL" id="JAUCMX010000008">
    <property type="protein sequence ID" value="KAK3537757.1"/>
    <property type="molecule type" value="Genomic_DNA"/>
</dbReference>
<dbReference type="InterPro" id="IPR050410">
    <property type="entry name" value="CCR4/nocturin_mRNA_transcr"/>
</dbReference>
<feature type="region of interest" description="Disordered" evidence="1">
    <location>
        <begin position="156"/>
        <end position="182"/>
    </location>
</feature>
<feature type="compositionally biased region" description="Polar residues" evidence="1">
    <location>
        <begin position="163"/>
        <end position="175"/>
    </location>
</feature>
<organism evidence="3 4">
    <name type="scientific">Hemibagrus guttatus</name>
    <dbReference type="NCBI Taxonomy" id="175788"/>
    <lineage>
        <taxon>Eukaryota</taxon>
        <taxon>Metazoa</taxon>
        <taxon>Chordata</taxon>
        <taxon>Craniata</taxon>
        <taxon>Vertebrata</taxon>
        <taxon>Euteleostomi</taxon>
        <taxon>Actinopterygii</taxon>
        <taxon>Neopterygii</taxon>
        <taxon>Teleostei</taxon>
        <taxon>Ostariophysi</taxon>
        <taxon>Siluriformes</taxon>
        <taxon>Bagridae</taxon>
        <taxon>Hemibagrus</taxon>
    </lineage>
</organism>
<accession>A0AAE0QZF8</accession>
<dbReference type="InterPro" id="IPR036691">
    <property type="entry name" value="Endo/exonu/phosph_ase_sf"/>
</dbReference>